<dbReference type="EMBL" id="BLJN01000001">
    <property type="protein sequence ID" value="GFE78205.1"/>
    <property type="molecule type" value="Genomic_DNA"/>
</dbReference>
<dbReference type="AlphaFoldDB" id="A0A829Y5D0"/>
<organism evidence="1 2">
    <name type="scientific">Steroidobacter agaridevorans</name>
    <dbReference type="NCBI Taxonomy" id="2695856"/>
    <lineage>
        <taxon>Bacteria</taxon>
        <taxon>Pseudomonadati</taxon>
        <taxon>Pseudomonadota</taxon>
        <taxon>Gammaproteobacteria</taxon>
        <taxon>Steroidobacterales</taxon>
        <taxon>Steroidobacteraceae</taxon>
        <taxon>Steroidobacter</taxon>
    </lineage>
</organism>
<evidence type="ECO:0000313" key="1">
    <source>
        <dbReference type="EMBL" id="GFE78205.1"/>
    </source>
</evidence>
<proteinExistence type="predicted"/>
<gene>
    <name evidence="1" type="ORF">GCM10011487_02050</name>
</gene>
<dbReference type="Proteomes" id="UP000445000">
    <property type="component" value="Unassembled WGS sequence"/>
</dbReference>
<protein>
    <submittedName>
        <fullName evidence="1">Uncharacterized protein</fullName>
    </submittedName>
</protein>
<evidence type="ECO:0000313" key="2">
    <source>
        <dbReference type="Proteomes" id="UP000445000"/>
    </source>
</evidence>
<comment type="caution">
    <text evidence="1">The sequence shown here is derived from an EMBL/GenBank/DDBJ whole genome shotgun (WGS) entry which is preliminary data.</text>
</comment>
<keyword evidence="2" id="KW-1185">Reference proteome</keyword>
<name>A0A829Y5D0_9GAMM</name>
<reference evidence="2" key="1">
    <citation type="submission" date="2020-01" db="EMBL/GenBank/DDBJ databases">
        <title>'Steroidobacter agaridevorans' sp. nov., agar-degrading bacteria isolated from rhizosphere soils.</title>
        <authorList>
            <person name="Ikenaga M."/>
            <person name="Kataoka M."/>
            <person name="Murouchi A."/>
            <person name="Katsuragi S."/>
            <person name="Sakai M."/>
        </authorList>
    </citation>
    <scope>NUCLEOTIDE SEQUENCE [LARGE SCALE GENOMIC DNA]</scope>
    <source>
        <strain evidence="2">YU21-B</strain>
    </source>
</reference>
<dbReference type="RefSeq" id="WP_161810134.1">
    <property type="nucleotide sequence ID" value="NZ_BLJN01000001.1"/>
</dbReference>
<accession>A0A829Y5D0</accession>
<sequence length="283" mass="30092">MAAILFLFSSTSLAQDLKKVDFEAPAADACAFENLTLPKDLRVYAAGAYSGRRLGYALDESGHEATRFDITVNSPSQSVALLLGAYEPSVWNISWSKGTRIVAVMISGYHHQAVVGLEESVPVLKSSYDNPGPCGYFYVSGAQSGSVNPIARKLFQQPVNQIFPGYSDGTILVGDSLSIDSELLTSPWSGQAAIDSAVAKGLLRPATPADTEAWALLTTARSRPGLDKAYVVLAPFTYPSGLSGADPATFFILRNVPRPSGNPGQSAVYDFNSLTCSGPRCVR</sequence>